<feature type="region of interest" description="Disordered" evidence="1">
    <location>
        <begin position="24"/>
        <end position="46"/>
    </location>
</feature>
<sequence>MQQKTYISVTTQYSSKIALFDKKSNKMRRKSGCERSHGYEQPIRKKSTSTDTVVRLIRGSIGSISRRRLLRSRGWIEWCPRRSGSNYLLLNGIKHRR</sequence>
<comment type="caution">
    <text evidence="2">The sequence shown here is derived from an EMBL/GenBank/DDBJ whole genome shotgun (WGS) entry which is preliminary data.</text>
</comment>
<dbReference type="Proteomes" id="UP001303046">
    <property type="component" value="Unassembled WGS sequence"/>
</dbReference>
<organism evidence="2 3">
    <name type="scientific">Necator americanus</name>
    <name type="common">Human hookworm</name>
    <dbReference type="NCBI Taxonomy" id="51031"/>
    <lineage>
        <taxon>Eukaryota</taxon>
        <taxon>Metazoa</taxon>
        <taxon>Ecdysozoa</taxon>
        <taxon>Nematoda</taxon>
        <taxon>Chromadorea</taxon>
        <taxon>Rhabditida</taxon>
        <taxon>Rhabditina</taxon>
        <taxon>Rhabditomorpha</taxon>
        <taxon>Strongyloidea</taxon>
        <taxon>Ancylostomatidae</taxon>
        <taxon>Bunostominae</taxon>
        <taxon>Necator</taxon>
    </lineage>
</organism>
<keyword evidence="3" id="KW-1185">Reference proteome</keyword>
<dbReference type="EMBL" id="JAVFWL010000001">
    <property type="protein sequence ID" value="KAK6728684.1"/>
    <property type="molecule type" value="Genomic_DNA"/>
</dbReference>
<accession>A0ABR1BUA7</accession>
<protein>
    <submittedName>
        <fullName evidence="2">Uncharacterized protein</fullName>
    </submittedName>
</protein>
<evidence type="ECO:0000313" key="3">
    <source>
        <dbReference type="Proteomes" id="UP001303046"/>
    </source>
</evidence>
<proteinExistence type="predicted"/>
<evidence type="ECO:0000313" key="2">
    <source>
        <dbReference type="EMBL" id="KAK6728684.1"/>
    </source>
</evidence>
<name>A0ABR1BUA7_NECAM</name>
<gene>
    <name evidence="2" type="primary">Necator_chrI.g2123</name>
    <name evidence="2" type="ORF">RB195_005996</name>
</gene>
<reference evidence="2 3" key="1">
    <citation type="submission" date="2023-08" db="EMBL/GenBank/DDBJ databases">
        <title>A Necator americanus chromosomal reference genome.</title>
        <authorList>
            <person name="Ilik V."/>
            <person name="Petrzelkova K.J."/>
            <person name="Pardy F."/>
            <person name="Fuh T."/>
            <person name="Niatou-Singa F.S."/>
            <person name="Gouil Q."/>
            <person name="Baker L."/>
            <person name="Ritchie M.E."/>
            <person name="Jex A.R."/>
            <person name="Gazzola D."/>
            <person name="Li H."/>
            <person name="Toshio Fujiwara R."/>
            <person name="Zhan B."/>
            <person name="Aroian R.V."/>
            <person name="Pafco B."/>
            <person name="Schwarz E.M."/>
        </authorList>
    </citation>
    <scope>NUCLEOTIDE SEQUENCE [LARGE SCALE GENOMIC DNA]</scope>
    <source>
        <strain evidence="2 3">Aroian</strain>
        <tissue evidence="2">Whole animal</tissue>
    </source>
</reference>
<evidence type="ECO:0000256" key="1">
    <source>
        <dbReference type="SAM" id="MobiDB-lite"/>
    </source>
</evidence>